<evidence type="ECO:0000313" key="2">
    <source>
        <dbReference type="Proteomes" id="UP000319160"/>
    </source>
</evidence>
<gene>
    <name evidence="1" type="ORF">FHL15_000609</name>
</gene>
<comment type="caution">
    <text evidence="1">The sequence shown here is derived from an EMBL/GenBank/DDBJ whole genome shotgun (WGS) entry which is preliminary data.</text>
</comment>
<accession>A0A553IEB0</accession>
<sequence length="114" mass="13434">MQIEFLKKIFTRYSTIESDSDHEGDRAWALKGFEKRLSREYKVPVGYGVLGQRFLCRSFLWRRATKYLNTICFEEGKSPPSWPWMGLKGRIAYLDAPYGQAEWNNREIDSPLSF</sequence>
<dbReference type="Proteomes" id="UP000319160">
    <property type="component" value="Unassembled WGS sequence"/>
</dbReference>
<dbReference type="EMBL" id="VFLP01000002">
    <property type="protein sequence ID" value="TRX98535.1"/>
    <property type="molecule type" value="Genomic_DNA"/>
</dbReference>
<dbReference type="AlphaFoldDB" id="A0A553IEB0"/>
<organism evidence="1 2">
    <name type="scientific">Xylaria flabelliformis</name>
    <dbReference type="NCBI Taxonomy" id="2512241"/>
    <lineage>
        <taxon>Eukaryota</taxon>
        <taxon>Fungi</taxon>
        <taxon>Dikarya</taxon>
        <taxon>Ascomycota</taxon>
        <taxon>Pezizomycotina</taxon>
        <taxon>Sordariomycetes</taxon>
        <taxon>Xylariomycetidae</taxon>
        <taxon>Xylariales</taxon>
        <taxon>Xylariaceae</taxon>
        <taxon>Xylaria</taxon>
    </lineage>
</organism>
<evidence type="ECO:0000313" key="1">
    <source>
        <dbReference type="EMBL" id="TRX98535.1"/>
    </source>
</evidence>
<dbReference type="OrthoDB" id="4062651at2759"/>
<name>A0A553IEB0_9PEZI</name>
<proteinExistence type="predicted"/>
<reference evidence="2" key="1">
    <citation type="submission" date="2019-06" db="EMBL/GenBank/DDBJ databases">
        <title>Draft genome sequence of the griseofulvin-producing fungus Xylaria cubensis strain G536.</title>
        <authorList>
            <person name="Mead M.E."/>
            <person name="Raja H.A."/>
            <person name="Steenwyk J.L."/>
            <person name="Knowles S.L."/>
            <person name="Oberlies N.H."/>
            <person name="Rokas A."/>
        </authorList>
    </citation>
    <scope>NUCLEOTIDE SEQUENCE [LARGE SCALE GENOMIC DNA]</scope>
    <source>
        <strain evidence="2">G536</strain>
    </source>
</reference>
<dbReference type="STRING" id="2512241.A0A553IEB0"/>
<protein>
    <submittedName>
        <fullName evidence="1">Uncharacterized protein</fullName>
    </submittedName>
</protein>
<keyword evidence="2" id="KW-1185">Reference proteome</keyword>